<dbReference type="Proteomes" id="UP000235114">
    <property type="component" value="Unassembled WGS sequence"/>
</dbReference>
<evidence type="ECO:0000259" key="1">
    <source>
        <dbReference type="Pfam" id="PF00557"/>
    </source>
</evidence>
<feature type="domain" description="Peptidase M24" evidence="1">
    <location>
        <begin position="1"/>
        <end position="27"/>
    </location>
</feature>
<dbReference type="Proteomes" id="UP000234951">
    <property type="component" value="Unassembled WGS sequence"/>
</dbReference>
<dbReference type="SUPFAM" id="SSF55920">
    <property type="entry name" value="Creatinase/aminopeptidase"/>
    <property type="match status" value="1"/>
</dbReference>
<dbReference type="Gene3D" id="3.90.230.10">
    <property type="entry name" value="Creatinase/methionine aminopeptidase superfamily"/>
    <property type="match status" value="1"/>
</dbReference>
<evidence type="ECO:0000313" key="2">
    <source>
        <dbReference type="EMBL" id="PLR85582.1"/>
    </source>
</evidence>
<dbReference type="Pfam" id="PF00557">
    <property type="entry name" value="Peptidase_M24"/>
    <property type="match status" value="1"/>
</dbReference>
<gene>
    <name evidence="2" type="ORF">CU635_03770</name>
    <name evidence="3" type="ORF">CVD25_16275</name>
</gene>
<reference evidence="3 5" key="2">
    <citation type="submission" date="2017-12" db="EMBL/GenBank/DDBJ databases">
        <title>Comparative Functional Genomics of Dry Heat Resistant strains isolated from the Viking Spacecraft.</title>
        <authorList>
            <person name="Seuylemezian A."/>
            <person name="Cooper K."/>
            <person name="Vaishampayan P."/>
        </authorList>
    </citation>
    <scope>NUCLEOTIDE SEQUENCE [LARGE SCALE GENOMIC DNA]</scope>
    <source>
        <strain evidence="3 5">ATCC 29669</strain>
    </source>
</reference>
<sequence length="45" mass="5111">MVFTIEPGIYIPEVGGFRHSDTVILTKDGTKLITEYPRELAELIF</sequence>
<organism evidence="2 4">
    <name type="scientific">Bacillus canaveralius</name>
    <dbReference type="NCBI Taxonomy" id="1403243"/>
    <lineage>
        <taxon>Bacteria</taxon>
        <taxon>Bacillati</taxon>
        <taxon>Bacillota</taxon>
        <taxon>Bacilli</taxon>
        <taxon>Bacillales</taxon>
        <taxon>Bacillaceae</taxon>
        <taxon>Bacillus</taxon>
    </lineage>
</organism>
<evidence type="ECO:0000313" key="4">
    <source>
        <dbReference type="Proteomes" id="UP000234951"/>
    </source>
</evidence>
<dbReference type="EMBL" id="PGVA01000005">
    <property type="protein sequence ID" value="PLR85582.1"/>
    <property type="molecule type" value="Genomic_DNA"/>
</dbReference>
<evidence type="ECO:0000313" key="5">
    <source>
        <dbReference type="Proteomes" id="UP000235114"/>
    </source>
</evidence>
<protein>
    <recommendedName>
        <fullName evidence="1">Peptidase M24 domain-containing protein</fullName>
    </recommendedName>
</protein>
<name>A0A2N5GQT0_9BACI</name>
<dbReference type="EMBL" id="PGVD01000046">
    <property type="protein sequence ID" value="PLR94757.1"/>
    <property type="molecule type" value="Genomic_DNA"/>
</dbReference>
<dbReference type="AlphaFoldDB" id="A0A2N5GQT0"/>
<dbReference type="PANTHER" id="PTHR46112:SF2">
    <property type="entry name" value="XAA-PRO AMINOPEPTIDASE P-RELATED"/>
    <property type="match status" value="1"/>
</dbReference>
<dbReference type="InterPro" id="IPR036005">
    <property type="entry name" value="Creatinase/aminopeptidase-like"/>
</dbReference>
<evidence type="ECO:0000313" key="3">
    <source>
        <dbReference type="EMBL" id="PLR94757.1"/>
    </source>
</evidence>
<keyword evidence="5" id="KW-1185">Reference proteome</keyword>
<dbReference type="InterPro" id="IPR000994">
    <property type="entry name" value="Pept_M24"/>
</dbReference>
<dbReference type="InterPro" id="IPR050659">
    <property type="entry name" value="Peptidase_M24B"/>
</dbReference>
<proteinExistence type="predicted"/>
<comment type="caution">
    <text evidence="2">The sequence shown here is derived from an EMBL/GenBank/DDBJ whole genome shotgun (WGS) entry which is preliminary data.</text>
</comment>
<reference evidence="2 4" key="1">
    <citation type="submission" date="2017-11" db="EMBL/GenBank/DDBJ databases">
        <title>Comparitive Functional Genomics of Dry Heat Resistant strains isolated from the Viking Spacecraft.</title>
        <authorList>
            <person name="Seuylemezian A."/>
            <person name="Cooper K."/>
            <person name="Vaishampayan P."/>
        </authorList>
    </citation>
    <scope>NUCLEOTIDE SEQUENCE [LARGE SCALE GENOMIC DNA]</scope>
    <source>
        <strain evidence="2 4">M4.6</strain>
    </source>
</reference>
<dbReference type="PANTHER" id="PTHR46112">
    <property type="entry name" value="AMINOPEPTIDASE"/>
    <property type="match status" value="1"/>
</dbReference>
<accession>A0A2N5GQT0</accession>
<dbReference type="OrthoDB" id="9806388at2"/>